<evidence type="ECO:0000313" key="11">
    <source>
        <dbReference type="Proteomes" id="UP000316801"/>
    </source>
</evidence>
<evidence type="ECO:0000313" key="10">
    <source>
        <dbReference type="EMBL" id="TRL38877.1"/>
    </source>
</evidence>
<name>A0A549TAL7_9HYPH</name>
<evidence type="ECO:0000256" key="3">
    <source>
        <dbReference type="ARBA" id="ARBA00022676"/>
    </source>
</evidence>
<evidence type="ECO:0000256" key="2">
    <source>
        <dbReference type="ARBA" id="ARBA00022475"/>
    </source>
</evidence>
<feature type="transmembrane region" description="Helical" evidence="8">
    <location>
        <begin position="118"/>
        <end position="135"/>
    </location>
</feature>
<keyword evidence="7 8" id="KW-0472">Membrane</keyword>
<feature type="transmembrane region" description="Helical" evidence="8">
    <location>
        <begin position="166"/>
        <end position="197"/>
    </location>
</feature>
<dbReference type="Proteomes" id="UP000316801">
    <property type="component" value="Unassembled WGS sequence"/>
</dbReference>
<feature type="transmembrane region" description="Helical" evidence="8">
    <location>
        <begin position="142"/>
        <end position="160"/>
    </location>
</feature>
<organism evidence="10 11">
    <name type="scientific">Rhizobium straminoryzae</name>
    <dbReference type="NCBI Taxonomy" id="1387186"/>
    <lineage>
        <taxon>Bacteria</taxon>
        <taxon>Pseudomonadati</taxon>
        <taxon>Pseudomonadota</taxon>
        <taxon>Alphaproteobacteria</taxon>
        <taxon>Hyphomicrobiales</taxon>
        <taxon>Rhizobiaceae</taxon>
        <taxon>Rhizobium/Agrobacterium group</taxon>
        <taxon>Rhizobium</taxon>
    </lineage>
</organism>
<feature type="transmembrane region" description="Helical" evidence="8">
    <location>
        <begin position="21"/>
        <end position="41"/>
    </location>
</feature>
<accession>A0A549TAL7</accession>
<keyword evidence="5 8" id="KW-0812">Transmembrane</keyword>
<evidence type="ECO:0000256" key="4">
    <source>
        <dbReference type="ARBA" id="ARBA00022679"/>
    </source>
</evidence>
<evidence type="ECO:0000256" key="1">
    <source>
        <dbReference type="ARBA" id="ARBA00004651"/>
    </source>
</evidence>
<dbReference type="AlphaFoldDB" id="A0A549TAL7"/>
<feature type="transmembrane region" description="Helical" evidence="8">
    <location>
        <begin position="263"/>
        <end position="283"/>
    </location>
</feature>
<evidence type="ECO:0000259" key="9">
    <source>
        <dbReference type="Pfam" id="PF13231"/>
    </source>
</evidence>
<evidence type="ECO:0000256" key="7">
    <source>
        <dbReference type="ARBA" id="ARBA00023136"/>
    </source>
</evidence>
<reference evidence="10 11" key="1">
    <citation type="submission" date="2019-07" db="EMBL/GenBank/DDBJ databases">
        <title>Ln-dependent methylotrophs.</title>
        <authorList>
            <person name="Tani A."/>
        </authorList>
    </citation>
    <scope>NUCLEOTIDE SEQUENCE [LARGE SCALE GENOMIC DNA]</scope>
    <source>
        <strain evidence="10 11">SM12</strain>
    </source>
</reference>
<dbReference type="PANTHER" id="PTHR33908:SF11">
    <property type="entry name" value="MEMBRANE PROTEIN"/>
    <property type="match status" value="1"/>
</dbReference>
<sequence>MLSEKCTAVSNRIHNLLIRRPHIVVWLILGYFVLSVLLRVIRSDSLQNDEAEQVFQAQFLLLGYGRQPPFYNWLQIGTFELFGISVATISLLKNTLLFLCCLFYWLAARMVIDDRRLSLVAMLGVLAVPSVTVLAQRDLTHAVATLCLVSLFLCLFFRTLKSPSVPSYLLLGVVIGIGVITKYNFVIIPVAAALAVLPEPDLRKRLFDWRILPCAAVAAAIALPNFLWVLSHLDAATSGTVDAMRVGSSGDAAKDTIRGLTSILISTIEGTVAVLILFAAVFFRSIGAAMRAESRWTRITGRMIIACVVIVALIGIGFGASSIREKWLSPFLLLLPLYLTLKLAAAGVDSRQSVARMAPPVIGIVTAFIVYLAISIILGPFIGQYGKEHVPYRALLDQLIDARGERPAYIVSSDQMLAGNARLNLPSVPALLPGFVQPVPLDTVRKQGPGLLVWPANAGETAMPDLLTTLLRDDNIPPETLAVQWISVPYKFARNGQSMRFGYAWLDAAPQAQR</sequence>
<dbReference type="GO" id="GO:0005886">
    <property type="term" value="C:plasma membrane"/>
    <property type="evidence" value="ECO:0007669"/>
    <property type="project" value="UniProtKB-SubCell"/>
</dbReference>
<keyword evidence="11" id="KW-1185">Reference proteome</keyword>
<proteinExistence type="predicted"/>
<feature type="transmembrane region" description="Helical" evidence="8">
    <location>
        <begin position="360"/>
        <end position="383"/>
    </location>
</feature>
<keyword evidence="2" id="KW-1003">Cell membrane</keyword>
<evidence type="ECO:0000256" key="5">
    <source>
        <dbReference type="ARBA" id="ARBA00022692"/>
    </source>
</evidence>
<keyword evidence="6 8" id="KW-1133">Transmembrane helix</keyword>
<comment type="subcellular location">
    <subcellularLocation>
        <location evidence="1">Cell membrane</location>
        <topology evidence="1">Multi-pass membrane protein</topology>
    </subcellularLocation>
</comment>
<feature type="transmembrane region" description="Helical" evidence="8">
    <location>
        <begin position="327"/>
        <end position="348"/>
    </location>
</feature>
<evidence type="ECO:0000256" key="8">
    <source>
        <dbReference type="SAM" id="Phobius"/>
    </source>
</evidence>
<dbReference type="GO" id="GO:0016763">
    <property type="term" value="F:pentosyltransferase activity"/>
    <property type="evidence" value="ECO:0007669"/>
    <property type="project" value="TreeGrafter"/>
</dbReference>
<feature type="transmembrane region" description="Helical" evidence="8">
    <location>
        <begin position="209"/>
        <end position="230"/>
    </location>
</feature>
<keyword evidence="3" id="KW-0328">Glycosyltransferase</keyword>
<gene>
    <name evidence="10" type="ORF">FNA46_11085</name>
</gene>
<feature type="transmembrane region" description="Helical" evidence="8">
    <location>
        <begin position="303"/>
        <end position="321"/>
    </location>
</feature>
<dbReference type="Pfam" id="PF13231">
    <property type="entry name" value="PMT_2"/>
    <property type="match status" value="1"/>
</dbReference>
<evidence type="ECO:0000256" key="6">
    <source>
        <dbReference type="ARBA" id="ARBA00022989"/>
    </source>
</evidence>
<keyword evidence="4 10" id="KW-0808">Transferase</keyword>
<comment type="caution">
    <text evidence="10">The sequence shown here is derived from an EMBL/GenBank/DDBJ whole genome shotgun (WGS) entry which is preliminary data.</text>
</comment>
<dbReference type="GO" id="GO:0009103">
    <property type="term" value="P:lipopolysaccharide biosynthetic process"/>
    <property type="evidence" value="ECO:0007669"/>
    <property type="project" value="UniProtKB-ARBA"/>
</dbReference>
<dbReference type="PANTHER" id="PTHR33908">
    <property type="entry name" value="MANNOSYLTRANSFERASE YKCB-RELATED"/>
    <property type="match status" value="1"/>
</dbReference>
<dbReference type="InterPro" id="IPR038731">
    <property type="entry name" value="RgtA/B/C-like"/>
</dbReference>
<feature type="domain" description="Glycosyltransferase RgtA/B/C/D-like" evidence="9">
    <location>
        <begin position="67"/>
        <end position="228"/>
    </location>
</feature>
<dbReference type="InterPro" id="IPR050297">
    <property type="entry name" value="LipidA_mod_glycosyltrf_83"/>
</dbReference>
<protein>
    <submittedName>
        <fullName evidence="10">Glycosyltransferase</fullName>
    </submittedName>
</protein>
<dbReference type="EMBL" id="VJMG01000027">
    <property type="protein sequence ID" value="TRL38877.1"/>
    <property type="molecule type" value="Genomic_DNA"/>
</dbReference>